<dbReference type="EMBL" id="BGZK01000389">
    <property type="protein sequence ID" value="GBP40901.1"/>
    <property type="molecule type" value="Genomic_DNA"/>
</dbReference>
<proteinExistence type="predicted"/>
<organism evidence="1 2">
    <name type="scientific">Eumeta variegata</name>
    <name type="common">Bagworm moth</name>
    <name type="synonym">Eumeta japonica</name>
    <dbReference type="NCBI Taxonomy" id="151549"/>
    <lineage>
        <taxon>Eukaryota</taxon>
        <taxon>Metazoa</taxon>
        <taxon>Ecdysozoa</taxon>
        <taxon>Arthropoda</taxon>
        <taxon>Hexapoda</taxon>
        <taxon>Insecta</taxon>
        <taxon>Pterygota</taxon>
        <taxon>Neoptera</taxon>
        <taxon>Endopterygota</taxon>
        <taxon>Lepidoptera</taxon>
        <taxon>Glossata</taxon>
        <taxon>Ditrysia</taxon>
        <taxon>Tineoidea</taxon>
        <taxon>Psychidae</taxon>
        <taxon>Oiketicinae</taxon>
        <taxon>Eumeta</taxon>
    </lineage>
</organism>
<protein>
    <submittedName>
        <fullName evidence="1">Uncharacterized protein</fullName>
    </submittedName>
</protein>
<keyword evidence="2" id="KW-1185">Reference proteome</keyword>
<dbReference type="AlphaFoldDB" id="A0A4C1VQH7"/>
<sequence>MGGDSSGPSWRRRGRDLSFGEMCMYTFRTPACAPKAAGCYDDACATIGPQLIVPPGKTTRDLFELGSREFACVRAMTIGERTPARREVEKPPVPLIGTNKHNTIVPATSARVMCNATERMAIIYASKLHASPSLKTAG</sequence>
<accession>A0A4C1VQH7</accession>
<evidence type="ECO:0000313" key="1">
    <source>
        <dbReference type="EMBL" id="GBP40901.1"/>
    </source>
</evidence>
<dbReference type="Proteomes" id="UP000299102">
    <property type="component" value="Unassembled WGS sequence"/>
</dbReference>
<reference evidence="1 2" key="1">
    <citation type="journal article" date="2019" name="Commun. Biol.">
        <title>The bagworm genome reveals a unique fibroin gene that provides high tensile strength.</title>
        <authorList>
            <person name="Kono N."/>
            <person name="Nakamura H."/>
            <person name="Ohtoshi R."/>
            <person name="Tomita M."/>
            <person name="Numata K."/>
            <person name="Arakawa K."/>
        </authorList>
    </citation>
    <scope>NUCLEOTIDE SEQUENCE [LARGE SCALE GENOMIC DNA]</scope>
</reference>
<comment type="caution">
    <text evidence="1">The sequence shown here is derived from an EMBL/GenBank/DDBJ whole genome shotgun (WGS) entry which is preliminary data.</text>
</comment>
<gene>
    <name evidence="1" type="ORF">EVAR_88962_1</name>
</gene>
<evidence type="ECO:0000313" key="2">
    <source>
        <dbReference type="Proteomes" id="UP000299102"/>
    </source>
</evidence>
<name>A0A4C1VQH7_EUMVA</name>